<gene>
    <name evidence="2" type="ORF">EV03_1728</name>
</gene>
<proteinExistence type="predicted"/>
<dbReference type="Proteomes" id="UP000030392">
    <property type="component" value="Unassembled WGS sequence"/>
</dbReference>
<evidence type="ECO:0000256" key="1">
    <source>
        <dbReference type="SAM" id="MobiDB-lite"/>
    </source>
</evidence>
<name>A0A0A2BZ25_PROMR</name>
<dbReference type="EMBL" id="JNAX01000015">
    <property type="protein sequence ID" value="KGG19346.1"/>
    <property type="molecule type" value="Genomic_DNA"/>
</dbReference>
<evidence type="ECO:0000313" key="3">
    <source>
        <dbReference type="Proteomes" id="UP000030392"/>
    </source>
</evidence>
<comment type="caution">
    <text evidence="2">The sequence shown here is derived from an EMBL/GenBank/DDBJ whole genome shotgun (WGS) entry which is preliminary data.</text>
</comment>
<feature type="region of interest" description="Disordered" evidence="1">
    <location>
        <begin position="1"/>
        <end position="20"/>
    </location>
</feature>
<organism evidence="2 3">
    <name type="scientific">Prochlorococcus marinus str. PAC1</name>
    <dbReference type="NCBI Taxonomy" id="59924"/>
    <lineage>
        <taxon>Bacteria</taxon>
        <taxon>Bacillati</taxon>
        <taxon>Cyanobacteriota</taxon>
        <taxon>Cyanophyceae</taxon>
        <taxon>Synechococcales</taxon>
        <taxon>Prochlorococcaceae</taxon>
        <taxon>Prochlorococcus</taxon>
    </lineage>
</organism>
<protein>
    <submittedName>
        <fullName evidence="2">Uncharacterized protein</fullName>
    </submittedName>
</protein>
<dbReference type="RefSeq" id="WP_241434823.1">
    <property type="nucleotide sequence ID" value="NZ_CP138967.1"/>
</dbReference>
<reference evidence="3" key="1">
    <citation type="journal article" date="2014" name="Sci. Data">
        <title>Genomes of diverse isolates of the marine cyanobacterium Prochlorococcus.</title>
        <authorList>
            <person name="Biller S."/>
            <person name="Berube P."/>
            <person name="Thompson J."/>
            <person name="Kelly L."/>
            <person name="Roggensack S."/>
            <person name="Awad L."/>
            <person name="Roache-Johnson K."/>
            <person name="Ding H."/>
            <person name="Giovannoni S.J."/>
            <person name="Moore L.R."/>
            <person name="Chisholm S.W."/>
        </authorList>
    </citation>
    <scope>NUCLEOTIDE SEQUENCE [LARGE SCALE GENOMIC DNA]</scope>
    <source>
        <strain evidence="3">PAC1</strain>
    </source>
</reference>
<evidence type="ECO:0000313" key="2">
    <source>
        <dbReference type="EMBL" id="KGG19346.1"/>
    </source>
</evidence>
<sequence>MEEHEAEAKAYSQSCPHQPDGEAMKGRNHLFFAVAYDSRVLWAQFMVF</sequence>
<dbReference type="AlphaFoldDB" id="A0A0A2BZ25"/>
<accession>A0A0A2BZ25</accession>